<comment type="cofactor">
    <cofactor evidence="7">
        <name>Zn(2+)</name>
        <dbReference type="ChEBI" id="CHEBI:29105"/>
    </cofactor>
    <text evidence="7">Binds 2 Zn(2+) ions per subunit.</text>
</comment>
<feature type="binding site" evidence="7">
    <location>
        <position position="122"/>
    </location>
    <ligand>
        <name>Ca(2+)</name>
        <dbReference type="ChEBI" id="CHEBI:29108"/>
        <label>1</label>
    </ligand>
</feature>
<keyword evidence="8" id="KW-0732">Signal</keyword>
<evidence type="ECO:0000256" key="2">
    <source>
        <dbReference type="ARBA" id="ARBA00022670"/>
    </source>
</evidence>
<dbReference type="PANTHER" id="PTHR10201:SF317">
    <property type="entry name" value="MATRILYSIN-LIKE"/>
    <property type="match status" value="1"/>
</dbReference>
<dbReference type="GO" id="GO:0004222">
    <property type="term" value="F:metalloendopeptidase activity"/>
    <property type="evidence" value="ECO:0007669"/>
    <property type="project" value="InterPro"/>
</dbReference>
<keyword evidence="6" id="KW-0482">Metalloprotease</keyword>
<dbReference type="SUPFAM" id="SSF47090">
    <property type="entry name" value="PGBD-like"/>
    <property type="match status" value="1"/>
</dbReference>
<feature type="binding site" evidence="7">
    <location>
        <position position="174"/>
    </location>
    <ligand>
        <name>Ca(2+)</name>
        <dbReference type="ChEBI" id="CHEBI:29108"/>
        <label>3</label>
    </ligand>
</feature>
<dbReference type="AlphaFoldDB" id="A0A2G9RK67"/>
<dbReference type="GO" id="GO:0030574">
    <property type="term" value="P:collagen catabolic process"/>
    <property type="evidence" value="ECO:0007669"/>
    <property type="project" value="TreeGrafter"/>
</dbReference>
<gene>
    <name evidence="10" type="ORF">AB205_0012790</name>
</gene>
<keyword evidence="4" id="KW-0378">Hydrolase</keyword>
<keyword evidence="3 7" id="KW-0479">Metal-binding</keyword>
<evidence type="ECO:0000256" key="7">
    <source>
        <dbReference type="PIRSR" id="PIRSR621190-2"/>
    </source>
</evidence>
<dbReference type="Proteomes" id="UP000228934">
    <property type="component" value="Unassembled WGS sequence"/>
</dbReference>
<dbReference type="SMART" id="SM00235">
    <property type="entry name" value="ZnMc"/>
    <property type="match status" value="1"/>
</dbReference>
<feature type="binding site" description="in inhibited form" evidence="7">
    <location>
        <position position="90"/>
    </location>
    <ligand>
        <name>Zn(2+)</name>
        <dbReference type="ChEBI" id="CHEBI:29105"/>
        <label>2</label>
        <note>catalytic</note>
    </ligand>
</feature>
<dbReference type="Gene3D" id="3.40.390.10">
    <property type="entry name" value="Collagenase (Catalytic Domain)"/>
    <property type="match status" value="1"/>
</dbReference>
<evidence type="ECO:0000256" key="4">
    <source>
        <dbReference type="ARBA" id="ARBA00022801"/>
    </source>
</evidence>
<feature type="binding site" evidence="7">
    <location>
        <position position="181"/>
    </location>
    <ligand>
        <name>Zn(2+)</name>
        <dbReference type="ChEBI" id="CHEBI:29105"/>
        <label>1</label>
    </ligand>
</feature>
<dbReference type="PANTHER" id="PTHR10201">
    <property type="entry name" value="MATRIX METALLOPROTEINASE"/>
    <property type="match status" value="1"/>
</dbReference>
<proteinExistence type="inferred from homology"/>
<dbReference type="GO" id="GO:0031012">
    <property type="term" value="C:extracellular matrix"/>
    <property type="evidence" value="ECO:0007669"/>
    <property type="project" value="InterPro"/>
</dbReference>
<evidence type="ECO:0000256" key="6">
    <source>
        <dbReference type="ARBA" id="ARBA00023049"/>
    </source>
</evidence>
<feature type="chain" id="PRO_5013574083" description="Peptidase metallopeptidase domain-containing protein" evidence="8">
    <location>
        <begin position="21"/>
        <end position="211"/>
    </location>
</feature>
<feature type="domain" description="Peptidase metallopeptidase" evidence="9">
    <location>
        <begin position="103"/>
        <end position="211"/>
    </location>
</feature>
<dbReference type="EMBL" id="KV940136">
    <property type="protein sequence ID" value="PIO28306.1"/>
    <property type="molecule type" value="Genomic_DNA"/>
</dbReference>
<organism evidence="10 11">
    <name type="scientific">Aquarana catesbeiana</name>
    <name type="common">American bullfrog</name>
    <name type="synonym">Rana catesbeiana</name>
    <dbReference type="NCBI Taxonomy" id="8400"/>
    <lineage>
        <taxon>Eukaryota</taxon>
        <taxon>Metazoa</taxon>
        <taxon>Chordata</taxon>
        <taxon>Craniata</taxon>
        <taxon>Vertebrata</taxon>
        <taxon>Euteleostomi</taxon>
        <taxon>Amphibia</taxon>
        <taxon>Batrachia</taxon>
        <taxon>Anura</taxon>
        <taxon>Neobatrachia</taxon>
        <taxon>Ranoidea</taxon>
        <taxon>Ranidae</taxon>
        <taxon>Aquarana</taxon>
    </lineage>
</organism>
<keyword evidence="2" id="KW-0645">Protease</keyword>
<dbReference type="InterPro" id="IPR033739">
    <property type="entry name" value="M10A_MMP"/>
</dbReference>
<feature type="binding site" evidence="7">
    <location>
        <position position="199"/>
    </location>
    <ligand>
        <name>Ca(2+)</name>
        <dbReference type="ChEBI" id="CHEBI:29108"/>
        <label>1</label>
    </ligand>
</feature>
<feature type="binding site" evidence="7">
    <location>
        <position position="192"/>
    </location>
    <ligand>
        <name>Ca(2+)</name>
        <dbReference type="ChEBI" id="CHEBI:29108"/>
        <label>2</label>
    </ligand>
</feature>
<feature type="binding site" evidence="7">
    <location>
        <position position="199"/>
    </location>
    <ligand>
        <name>Ca(2+)</name>
        <dbReference type="ChEBI" id="CHEBI:29108"/>
        <label>3</label>
    </ligand>
</feature>
<feature type="binding site" evidence="7">
    <location>
        <position position="190"/>
    </location>
    <ligand>
        <name>Ca(2+)</name>
        <dbReference type="ChEBI" id="CHEBI:29108"/>
        <label>2</label>
    </ligand>
</feature>
<dbReference type="Pfam" id="PF01471">
    <property type="entry name" value="PG_binding_1"/>
    <property type="match status" value="1"/>
</dbReference>
<comment type="similarity">
    <text evidence="1">Belongs to the peptidase M10A family.</text>
</comment>
<name>A0A2G9RK67_AQUCT</name>
<dbReference type="InterPro" id="IPR024079">
    <property type="entry name" value="MetalloPept_cat_dom_sf"/>
</dbReference>
<dbReference type="InterPro" id="IPR036365">
    <property type="entry name" value="PGBD-like_sf"/>
</dbReference>
<feature type="signal peptide" evidence="8">
    <location>
        <begin position="1"/>
        <end position="20"/>
    </location>
</feature>
<evidence type="ECO:0000313" key="11">
    <source>
        <dbReference type="Proteomes" id="UP000228934"/>
    </source>
</evidence>
<feature type="binding site" evidence="7">
    <location>
        <position position="173"/>
    </location>
    <ligand>
        <name>Ca(2+)</name>
        <dbReference type="ChEBI" id="CHEBI:29108"/>
        <label>3</label>
    </ligand>
</feature>
<reference evidence="11" key="1">
    <citation type="journal article" date="2017" name="Nat. Commun.">
        <title>The North American bullfrog draft genome provides insight into hormonal regulation of long noncoding RNA.</title>
        <authorList>
            <person name="Hammond S.A."/>
            <person name="Warren R.L."/>
            <person name="Vandervalk B.P."/>
            <person name="Kucuk E."/>
            <person name="Khan H."/>
            <person name="Gibb E.A."/>
            <person name="Pandoh P."/>
            <person name="Kirk H."/>
            <person name="Zhao Y."/>
            <person name="Jones M."/>
            <person name="Mungall A.J."/>
            <person name="Coope R."/>
            <person name="Pleasance S."/>
            <person name="Moore R.A."/>
            <person name="Holt R.A."/>
            <person name="Round J.M."/>
            <person name="Ohora S."/>
            <person name="Walle B.V."/>
            <person name="Veldhoen N."/>
            <person name="Helbing C.C."/>
            <person name="Birol I."/>
        </authorList>
    </citation>
    <scope>NUCLEOTIDE SEQUENCE [LARGE SCALE GENOMIC DNA]</scope>
</reference>
<evidence type="ECO:0000256" key="1">
    <source>
        <dbReference type="ARBA" id="ARBA00010370"/>
    </source>
</evidence>
<dbReference type="CDD" id="cd04278">
    <property type="entry name" value="ZnMc_MMP"/>
    <property type="match status" value="1"/>
</dbReference>
<evidence type="ECO:0000256" key="3">
    <source>
        <dbReference type="ARBA" id="ARBA00022723"/>
    </source>
</evidence>
<dbReference type="InterPro" id="IPR006026">
    <property type="entry name" value="Peptidase_Metallo"/>
</dbReference>
<dbReference type="InterPro" id="IPR001818">
    <property type="entry name" value="Pept_M10_metallopeptidase"/>
</dbReference>
<comment type="cofactor">
    <cofactor evidence="7">
        <name>Ca(2+)</name>
        <dbReference type="ChEBI" id="CHEBI:29108"/>
    </cofactor>
    <text evidence="7">Can bind about 5 Ca(2+) ions per subunit.</text>
</comment>
<keyword evidence="7" id="KW-0106">Calcium</keyword>
<keyword evidence="5 7" id="KW-0862">Zinc</keyword>
<feature type="binding site" evidence="7">
    <location>
        <position position="196"/>
    </location>
    <ligand>
        <name>Ca(2+)</name>
        <dbReference type="ChEBI" id="CHEBI:29108"/>
        <label>3</label>
    </ligand>
</feature>
<dbReference type="InterPro" id="IPR021190">
    <property type="entry name" value="Pept_M10A"/>
</dbReference>
<feature type="binding site" evidence="7">
    <location>
        <position position="166"/>
    </location>
    <ligand>
        <name>Zn(2+)</name>
        <dbReference type="ChEBI" id="CHEBI:29105"/>
        <label>1</label>
    </ligand>
</feature>
<protein>
    <recommendedName>
        <fullName evidence="9">Peptidase metallopeptidase domain-containing protein</fullName>
    </recommendedName>
</protein>
<dbReference type="GO" id="GO:0030198">
    <property type="term" value="P:extracellular matrix organization"/>
    <property type="evidence" value="ECO:0007669"/>
    <property type="project" value="TreeGrafter"/>
</dbReference>
<dbReference type="InterPro" id="IPR002477">
    <property type="entry name" value="Peptidoglycan-bd-like"/>
</dbReference>
<evidence type="ECO:0000259" key="9">
    <source>
        <dbReference type="SMART" id="SM00235"/>
    </source>
</evidence>
<dbReference type="GO" id="GO:0006508">
    <property type="term" value="P:proteolysis"/>
    <property type="evidence" value="ECO:0007669"/>
    <property type="project" value="UniProtKB-KW"/>
</dbReference>
<evidence type="ECO:0000313" key="10">
    <source>
        <dbReference type="EMBL" id="PIO28306.1"/>
    </source>
</evidence>
<dbReference type="GO" id="GO:0005615">
    <property type="term" value="C:extracellular space"/>
    <property type="evidence" value="ECO:0007669"/>
    <property type="project" value="TreeGrafter"/>
</dbReference>
<keyword evidence="11" id="KW-1185">Reference proteome</keyword>
<feature type="binding site" evidence="7">
    <location>
        <position position="156"/>
    </location>
    <ligand>
        <name>Ca(2+)</name>
        <dbReference type="ChEBI" id="CHEBI:29108"/>
        <label>2</label>
    </ligand>
</feature>
<accession>A0A2G9RK67</accession>
<dbReference type="Pfam" id="PF00413">
    <property type="entry name" value="Peptidase_M10"/>
    <property type="match status" value="1"/>
</dbReference>
<evidence type="ECO:0000256" key="8">
    <source>
        <dbReference type="SAM" id="SignalP"/>
    </source>
</evidence>
<dbReference type="SUPFAM" id="SSF55486">
    <property type="entry name" value="Metalloproteases ('zincins'), catalytic domain"/>
    <property type="match status" value="1"/>
</dbReference>
<evidence type="ECO:0000256" key="5">
    <source>
        <dbReference type="ARBA" id="ARBA00022833"/>
    </source>
</evidence>
<sequence>MQKLQVKILMLCSLCYGILAMPRPPKKNEGGITPEDRKAAEVYLKNFYTLANKSRNTFEERLREMQRFFGMRVTGRLDNGTMTMMKTPRCGMPDMAAVRAVPGRPRWRQTSLTYRFVNFTPDLPQNMVTDSIKRAFDVWSQVTPLTFTQVGNGQADILIQFSSSGHNDGSAFDGRNGVLAHAYFPGSGIGGDAHFDEDETWTINRGGTNQA</sequence>
<dbReference type="PRINTS" id="PR00138">
    <property type="entry name" value="MATRIXIN"/>
</dbReference>
<feature type="binding site" evidence="7">
    <location>
        <position position="168"/>
    </location>
    <ligand>
        <name>Zn(2+)</name>
        <dbReference type="ChEBI" id="CHEBI:29105"/>
        <label>1</label>
    </ligand>
</feature>
<feature type="binding site" evidence="7">
    <location>
        <position position="194"/>
    </location>
    <ligand>
        <name>Zn(2+)</name>
        <dbReference type="ChEBI" id="CHEBI:29105"/>
        <label>1</label>
    </ligand>
</feature>
<dbReference type="OrthoDB" id="406838at2759"/>
<dbReference type="GO" id="GO:0008270">
    <property type="term" value="F:zinc ion binding"/>
    <property type="evidence" value="ECO:0007669"/>
    <property type="project" value="InterPro"/>
</dbReference>